<accession>A0A9Q3KUF5</accession>
<reference evidence="2" key="1">
    <citation type="submission" date="2021-03" db="EMBL/GenBank/DDBJ databases">
        <title>Draft genome sequence of rust myrtle Austropuccinia psidii MF-1, a brazilian biotype.</title>
        <authorList>
            <person name="Quecine M.C."/>
            <person name="Pachon D.M.R."/>
            <person name="Bonatelli M.L."/>
            <person name="Correr F.H."/>
            <person name="Franceschini L.M."/>
            <person name="Leite T.F."/>
            <person name="Margarido G.R.A."/>
            <person name="Almeida C.A."/>
            <person name="Ferrarezi J.A."/>
            <person name="Labate C.A."/>
        </authorList>
    </citation>
    <scope>NUCLEOTIDE SEQUENCE</scope>
    <source>
        <strain evidence="2">MF-1</strain>
    </source>
</reference>
<evidence type="ECO:0000313" key="3">
    <source>
        <dbReference type="Proteomes" id="UP000765509"/>
    </source>
</evidence>
<comment type="caution">
    <text evidence="2">The sequence shown here is derived from an EMBL/GenBank/DDBJ whole genome shotgun (WGS) entry which is preliminary data.</text>
</comment>
<gene>
    <name evidence="2" type="ORF">O181_126977</name>
</gene>
<dbReference type="AlphaFoldDB" id="A0A9Q3KUF5"/>
<sequence>MPIISEPELKIIISNSKRCKSHSEGSDIHLHEPVEAVFPGVQEQILGNFATNPPRSDELLEYPESISQRWGNSEILQRMKSTILKTSNQKHNTLAQQKQGGKQGRIHSSFYQQATS</sequence>
<evidence type="ECO:0000313" key="2">
    <source>
        <dbReference type="EMBL" id="MBW0587262.1"/>
    </source>
</evidence>
<evidence type="ECO:0000256" key="1">
    <source>
        <dbReference type="SAM" id="MobiDB-lite"/>
    </source>
</evidence>
<dbReference type="Proteomes" id="UP000765509">
    <property type="component" value="Unassembled WGS sequence"/>
</dbReference>
<keyword evidence="3" id="KW-1185">Reference proteome</keyword>
<feature type="region of interest" description="Disordered" evidence="1">
    <location>
        <begin position="84"/>
        <end position="116"/>
    </location>
</feature>
<organism evidence="2 3">
    <name type="scientific">Austropuccinia psidii MF-1</name>
    <dbReference type="NCBI Taxonomy" id="1389203"/>
    <lineage>
        <taxon>Eukaryota</taxon>
        <taxon>Fungi</taxon>
        <taxon>Dikarya</taxon>
        <taxon>Basidiomycota</taxon>
        <taxon>Pucciniomycotina</taxon>
        <taxon>Pucciniomycetes</taxon>
        <taxon>Pucciniales</taxon>
        <taxon>Sphaerophragmiaceae</taxon>
        <taxon>Austropuccinia</taxon>
    </lineage>
</organism>
<protein>
    <submittedName>
        <fullName evidence="2">Uncharacterized protein</fullName>
    </submittedName>
</protein>
<name>A0A9Q3KUF5_9BASI</name>
<feature type="compositionally biased region" description="Polar residues" evidence="1">
    <location>
        <begin position="84"/>
        <end position="100"/>
    </location>
</feature>
<proteinExistence type="predicted"/>
<dbReference type="EMBL" id="AVOT02126430">
    <property type="protein sequence ID" value="MBW0587262.1"/>
    <property type="molecule type" value="Genomic_DNA"/>
</dbReference>